<dbReference type="AlphaFoldDB" id="A0A8J3AFY6"/>
<dbReference type="Pfam" id="PF01869">
    <property type="entry name" value="BcrAD_BadFG"/>
    <property type="match status" value="1"/>
</dbReference>
<reference evidence="2" key="2">
    <citation type="submission" date="2020-09" db="EMBL/GenBank/DDBJ databases">
        <authorList>
            <person name="Sun Q."/>
            <person name="Zhou Y."/>
        </authorList>
    </citation>
    <scope>NUCLEOTIDE SEQUENCE</scope>
    <source>
        <strain evidence="2">CGMCC 1.14988</strain>
    </source>
</reference>
<dbReference type="Proteomes" id="UP000650511">
    <property type="component" value="Unassembled WGS sequence"/>
</dbReference>
<dbReference type="PANTHER" id="PTHR43190">
    <property type="entry name" value="N-ACETYL-D-GLUCOSAMINE KINASE"/>
    <property type="match status" value="1"/>
</dbReference>
<proteinExistence type="predicted"/>
<dbReference type="PANTHER" id="PTHR43190:SF3">
    <property type="entry name" value="N-ACETYL-D-GLUCOSAMINE KINASE"/>
    <property type="match status" value="1"/>
</dbReference>
<evidence type="ECO:0000313" key="3">
    <source>
        <dbReference type="Proteomes" id="UP000650511"/>
    </source>
</evidence>
<sequence>MNVLAADVGRTTCRLARFEGEGRTVSTEVPSGASLADPEGVERITAALEAAAARLPAAPRPDTVVVGTTGLAQAPTAAQRLADALARRHTGAEVVLASDVLTAHLGALAGHGGVCLIAGTGAVALAVDADTDARLVDGHGYLLGDAGSGFAVGRAGLAAALRSADGRPGGSQVLAVAATERFGPLAQLPGRVQSDPDAVRLVAGFSVPVADAARAGDVVAGRIWADAVTALADTTVAACHALDPSGTRTVPVGLAGSLLRLDDLVTAPLVALVTAACPRARLERARGDALDGARHLAGPLPGLDPDRLRADGLLLRSPRRDVPAHVAVAGTRRGNTSSRRLG</sequence>
<dbReference type="EMBL" id="BMHA01000011">
    <property type="protein sequence ID" value="GGI08406.1"/>
    <property type="molecule type" value="Genomic_DNA"/>
</dbReference>
<feature type="domain" description="ATPase BadF/BadG/BcrA/BcrD type" evidence="1">
    <location>
        <begin position="7"/>
        <end position="265"/>
    </location>
</feature>
<dbReference type="InterPro" id="IPR052519">
    <property type="entry name" value="Euk-type_GlcNAc_Kinase"/>
</dbReference>
<reference evidence="2" key="1">
    <citation type="journal article" date="2014" name="Int. J. Syst. Evol. Microbiol.">
        <title>Complete genome sequence of Corynebacterium casei LMG S-19264T (=DSM 44701T), isolated from a smear-ripened cheese.</title>
        <authorList>
            <consortium name="US DOE Joint Genome Institute (JGI-PGF)"/>
            <person name="Walter F."/>
            <person name="Albersmeier A."/>
            <person name="Kalinowski J."/>
            <person name="Ruckert C."/>
        </authorList>
    </citation>
    <scope>NUCLEOTIDE SEQUENCE</scope>
    <source>
        <strain evidence="2">CGMCC 1.14988</strain>
    </source>
</reference>
<dbReference type="RefSeq" id="WP_165404041.1">
    <property type="nucleotide sequence ID" value="NZ_BMHA01000011.1"/>
</dbReference>
<evidence type="ECO:0000313" key="2">
    <source>
        <dbReference type="EMBL" id="GGI08406.1"/>
    </source>
</evidence>
<evidence type="ECO:0000259" key="1">
    <source>
        <dbReference type="Pfam" id="PF01869"/>
    </source>
</evidence>
<name>A0A8J3AFY6_9ACTN</name>
<gene>
    <name evidence="2" type="ORF">GCM10011354_28930</name>
</gene>
<dbReference type="Gene3D" id="3.30.420.40">
    <property type="match status" value="2"/>
</dbReference>
<comment type="caution">
    <text evidence="2">The sequence shown here is derived from an EMBL/GenBank/DDBJ whole genome shotgun (WGS) entry which is preliminary data.</text>
</comment>
<protein>
    <recommendedName>
        <fullName evidence="1">ATPase BadF/BadG/BcrA/BcrD type domain-containing protein</fullName>
    </recommendedName>
</protein>
<keyword evidence="3" id="KW-1185">Reference proteome</keyword>
<accession>A0A8J3AFY6</accession>
<dbReference type="SUPFAM" id="SSF53067">
    <property type="entry name" value="Actin-like ATPase domain"/>
    <property type="match status" value="2"/>
</dbReference>
<dbReference type="InterPro" id="IPR002731">
    <property type="entry name" value="ATPase_BadF"/>
</dbReference>
<organism evidence="2 3">
    <name type="scientific">Egicoccus halophilus</name>
    <dbReference type="NCBI Taxonomy" id="1670830"/>
    <lineage>
        <taxon>Bacteria</taxon>
        <taxon>Bacillati</taxon>
        <taxon>Actinomycetota</taxon>
        <taxon>Nitriliruptoria</taxon>
        <taxon>Egicoccales</taxon>
        <taxon>Egicoccaceae</taxon>
        <taxon>Egicoccus</taxon>
    </lineage>
</organism>
<dbReference type="InterPro" id="IPR043129">
    <property type="entry name" value="ATPase_NBD"/>
</dbReference>